<sequence>MLLDLLEQLTCPPAVIHHRLGTVDQQRVQAPASTNLSVLLTSASTSSLQSLRPLLLFSIGWSCSPVVVSSLFVGKNFFASSMPLRKAVLKMSVLNSPLASNSKLRTSSTPLNFKMPELGECMSLAKAPPWSAIKVEAGMLEERIWAKGRWALRSAGLSSSMSSSSSMRICAILGSAR</sequence>
<protein>
    <submittedName>
        <fullName evidence="1">Uncharacterized protein</fullName>
    </submittedName>
</protein>
<dbReference type="Gramene" id="TuG1812G0400001508.01.T01">
    <property type="protein sequence ID" value="TuG1812G0400001508.01.T01"/>
    <property type="gene ID" value="TuG1812G0400001508.01"/>
</dbReference>
<name>A0A8R7Q3H4_TRIUA</name>
<reference evidence="1" key="2">
    <citation type="submission" date="2018-03" db="EMBL/GenBank/DDBJ databases">
        <title>The Triticum urartu genome reveals the dynamic nature of wheat genome evolution.</title>
        <authorList>
            <person name="Ling H."/>
            <person name="Ma B."/>
            <person name="Shi X."/>
            <person name="Liu H."/>
            <person name="Dong L."/>
            <person name="Sun H."/>
            <person name="Cao Y."/>
            <person name="Gao Q."/>
            <person name="Zheng S."/>
            <person name="Li Y."/>
            <person name="Yu Y."/>
            <person name="Du H."/>
            <person name="Qi M."/>
            <person name="Li Y."/>
            <person name="Yu H."/>
            <person name="Cui Y."/>
            <person name="Wang N."/>
            <person name="Chen C."/>
            <person name="Wu H."/>
            <person name="Zhao Y."/>
            <person name="Zhang J."/>
            <person name="Li Y."/>
            <person name="Zhou W."/>
            <person name="Zhang B."/>
            <person name="Hu W."/>
            <person name="Eijk M."/>
            <person name="Tang J."/>
            <person name="Witsenboer H."/>
            <person name="Zhao S."/>
            <person name="Li Z."/>
            <person name="Zhang A."/>
            <person name="Wang D."/>
            <person name="Liang C."/>
        </authorList>
    </citation>
    <scope>NUCLEOTIDE SEQUENCE [LARGE SCALE GENOMIC DNA]</scope>
    <source>
        <strain evidence="1">cv. G1812</strain>
    </source>
</reference>
<evidence type="ECO:0000313" key="1">
    <source>
        <dbReference type="EnsemblPlants" id="TuG1812G0400001508.01.T01"/>
    </source>
</evidence>
<dbReference type="AlphaFoldDB" id="A0A8R7Q3H4"/>
<organism evidence="1 2">
    <name type="scientific">Triticum urartu</name>
    <name type="common">Red wild einkorn</name>
    <name type="synonym">Crithodium urartu</name>
    <dbReference type="NCBI Taxonomy" id="4572"/>
    <lineage>
        <taxon>Eukaryota</taxon>
        <taxon>Viridiplantae</taxon>
        <taxon>Streptophyta</taxon>
        <taxon>Embryophyta</taxon>
        <taxon>Tracheophyta</taxon>
        <taxon>Spermatophyta</taxon>
        <taxon>Magnoliopsida</taxon>
        <taxon>Liliopsida</taxon>
        <taxon>Poales</taxon>
        <taxon>Poaceae</taxon>
        <taxon>BOP clade</taxon>
        <taxon>Pooideae</taxon>
        <taxon>Triticodae</taxon>
        <taxon>Triticeae</taxon>
        <taxon>Triticinae</taxon>
        <taxon>Triticum</taxon>
    </lineage>
</organism>
<dbReference type="EnsemblPlants" id="TuG1812G0400001508.01.T01">
    <property type="protein sequence ID" value="TuG1812G0400001508.01.T01"/>
    <property type="gene ID" value="TuG1812G0400001508.01"/>
</dbReference>
<proteinExistence type="predicted"/>
<reference evidence="2" key="1">
    <citation type="journal article" date="2013" name="Nature">
        <title>Draft genome of the wheat A-genome progenitor Triticum urartu.</title>
        <authorList>
            <person name="Ling H.Q."/>
            <person name="Zhao S."/>
            <person name="Liu D."/>
            <person name="Wang J."/>
            <person name="Sun H."/>
            <person name="Zhang C."/>
            <person name="Fan H."/>
            <person name="Li D."/>
            <person name="Dong L."/>
            <person name="Tao Y."/>
            <person name="Gao C."/>
            <person name="Wu H."/>
            <person name="Li Y."/>
            <person name="Cui Y."/>
            <person name="Guo X."/>
            <person name="Zheng S."/>
            <person name="Wang B."/>
            <person name="Yu K."/>
            <person name="Liang Q."/>
            <person name="Yang W."/>
            <person name="Lou X."/>
            <person name="Chen J."/>
            <person name="Feng M."/>
            <person name="Jian J."/>
            <person name="Zhang X."/>
            <person name="Luo G."/>
            <person name="Jiang Y."/>
            <person name="Liu J."/>
            <person name="Wang Z."/>
            <person name="Sha Y."/>
            <person name="Zhang B."/>
            <person name="Wu H."/>
            <person name="Tang D."/>
            <person name="Shen Q."/>
            <person name="Xue P."/>
            <person name="Zou S."/>
            <person name="Wang X."/>
            <person name="Liu X."/>
            <person name="Wang F."/>
            <person name="Yang Y."/>
            <person name="An X."/>
            <person name="Dong Z."/>
            <person name="Zhang K."/>
            <person name="Zhang X."/>
            <person name="Luo M.C."/>
            <person name="Dvorak J."/>
            <person name="Tong Y."/>
            <person name="Wang J."/>
            <person name="Yang H."/>
            <person name="Li Z."/>
            <person name="Wang D."/>
            <person name="Zhang A."/>
            <person name="Wang J."/>
        </authorList>
    </citation>
    <scope>NUCLEOTIDE SEQUENCE</scope>
    <source>
        <strain evidence="2">cv. G1812</strain>
    </source>
</reference>
<dbReference type="Proteomes" id="UP000015106">
    <property type="component" value="Chromosome 4"/>
</dbReference>
<keyword evidence="2" id="KW-1185">Reference proteome</keyword>
<accession>A0A8R7Q3H4</accession>
<reference evidence="1" key="3">
    <citation type="submission" date="2022-06" db="UniProtKB">
        <authorList>
            <consortium name="EnsemblPlants"/>
        </authorList>
    </citation>
    <scope>IDENTIFICATION</scope>
</reference>
<evidence type="ECO:0000313" key="2">
    <source>
        <dbReference type="Proteomes" id="UP000015106"/>
    </source>
</evidence>